<protein>
    <recommendedName>
        <fullName evidence="2">CASTOR ACT domain-containing protein</fullName>
    </recommendedName>
</protein>
<sequence>MSITILPVRLQLLSLPKEALPGIMHAVVKNLHFRGRNDTFFSYTENHLEVSIIADTDTVAHDFARYSSTTPGLVICPDPFRALQIDGVGDGGGENAVDSSAQRINEISRPLAKAGVSILYLSTYQTDYVFVKERRMELVVRTLKESDFDFLDVEMMGDGCDSSSPPATPSPPASTNPTTPTNTTALPPPPSSERTPLEPLLVTRKIVPCDSVTASPVRASHTHAQSSEAKTGDTGADDNDVDLLRNGKFLARKLVPQYTVRLVGLNREFIDLWITTIIKIIFYEHLIRAKHTRQHLPRPTSTASLHRAPSVPTPTTSGRFFNYTATEDGISLVADESVLFEFPAHVLNESTPTRPLKCIQVDLTDYGLDRYGIVYSMADPLAGNHINLLYLSTYVTANILVDAEDLKRAIMILDDVVQREEIEIASRRSSMESDSNNSDAVTTDNNDNTDTISTHTQQPTPIQ</sequence>
<dbReference type="InterPro" id="IPR051719">
    <property type="entry name" value="CASTOR_mTORC1"/>
</dbReference>
<feature type="region of interest" description="Disordered" evidence="1">
    <location>
        <begin position="214"/>
        <end position="238"/>
    </location>
</feature>
<dbReference type="AlphaFoldDB" id="A0A507DWJ1"/>
<dbReference type="Pfam" id="PF13840">
    <property type="entry name" value="ACT_7"/>
    <property type="match status" value="2"/>
</dbReference>
<feature type="compositionally biased region" description="Low complexity" evidence="1">
    <location>
        <begin position="433"/>
        <end position="454"/>
    </location>
</feature>
<dbReference type="Proteomes" id="UP000318582">
    <property type="component" value="Unassembled WGS sequence"/>
</dbReference>
<feature type="domain" description="CASTOR ACT" evidence="2">
    <location>
        <begin position="356"/>
        <end position="414"/>
    </location>
</feature>
<evidence type="ECO:0000313" key="4">
    <source>
        <dbReference type="Proteomes" id="UP000318582"/>
    </source>
</evidence>
<evidence type="ECO:0000313" key="3">
    <source>
        <dbReference type="EMBL" id="TPX56149.1"/>
    </source>
</evidence>
<gene>
    <name evidence="3" type="ORF">PhCBS80983_g04772</name>
</gene>
<dbReference type="InterPro" id="IPR027795">
    <property type="entry name" value="CASTOR_ACT_dom"/>
</dbReference>
<dbReference type="GO" id="GO:0046394">
    <property type="term" value="P:carboxylic acid biosynthetic process"/>
    <property type="evidence" value="ECO:0007669"/>
    <property type="project" value="UniProtKB-ARBA"/>
</dbReference>
<feature type="compositionally biased region" description="Low complexity" evidence="1">
    <location>
        <begin position="175"/>
        <end position="185"/>
    </location>
</feature>
<dbReference type="PANTHER" id="PTHR31131">
    <property type="entry name" value="CHROMOSOME 1, WHOLE GENOME SHOTGUN SEQUENCE"/>
    <property type="match status" value="1"/>
</dbReference>
<name>A0A507DWJ1_9FUNG</name>
<organism evidence="3 4">
    <name type="scientific">Powellomyces hirtus</name>
    <dbReference type="NCBI Taxonomy" id="109895"/>
    <lineage>
        <taxon>Eukaryota</taxon>
        <taxon>Fungi</taxon>
        <taxon>Fungi incertae sedis</taxon>
        <taxon>Chytridiomycota</taxon>
        <taxon>Chytridiomycota incertae sedis</taxon>
        <taxon>Chytridiomycetes</taxon>
        <taxon>Spizellomycetales</taxon>
        <taxon>Powellomycetaceae</taxon>
        <taxon>Powellomyces</taxon>
    </lineage>
</organism>
<comment type="caution">
    <text evidence="3">The sequence shown here is derived from an EMBL/GenBank/DDBJ whole genome shotgun (WGS) entry which is preliminary data.</text>
</comment>
<dbReference type="PANTHER" id="PTHR31131:SF6">
    <property type="entry name" value="CASTOR ACT DOMAIN-CONTAINING PROTEIN"/>
    <property type="match status" value="1"/>
</dbReference>
<feature type="region of interest" description="Disordered" evidence="1">
    <location>
        <begin position="426"/>
        <end position="463"/>
    </location>
</feature>
<proteinExistence type="predicted"/>
<feature type="region of interest" description="Disordered" evidence="1">
    <location>
        <begin position="157"/>
        <end position="196"/>
    </location>
</feature>
<dbReference type="SUPFAM" id="SSF55021">
    <property type="entry name" value="ACT-like"/>
    <property type="match status" value="2"/>
</dbReference>
<evidence type="ECO:0000259" key="2">
    <source>
        <dbReference type="Pfam" id="PF13840"/>
    </source>
</evidence>
<feature type="domain" description="CASTOR ACT" evidence="2">
    <location>
        <begin position="77"/>
        <end position="145"/>
    </location>
</feature>
<reference evidence="3 4" key="1">
    <citation type="journal article" date="2019" name="Sci. Rep.">
        <title>Comparative genomics of chytrid fungi reveal insights into the obligate biotrophic and pathogenic lifestyle of Synchytrium endobioticum.</title>
        <authorList>
            <person name="van de Vossenberg B.T.L.H."/>
            <person name="Warris S."/>
            <person name="Nguyen H.D.T."/>
            <person name="van Gent-Pelzer M.P.E."/>
            <person name="Joly D.L."/>
            <person name="van de Geest H.C."/>
            <person name="Bonants P.J.M."/>
            <person name="Smith D.S."/>
            <person name="Levesque C.A."/>
            <person name="van der Lee T.A.J."/>
        </authorList>
    </citation>
    <scope>NUCLEOTIDE SEQUENCE [LARGE SCALE GENOMIC DNA]</scope>
    <source>
        <strain evidence="3 4">CBS 809.83</strain>
    </source>
</reference>
<dbReference type="GO" id="GO:0006520">
    <property type="term" value="P:amino acid metabolic process"/>
    <property type="evidence" value="ECO:0007669"/>
    <property type="project" value="UniProtKB-ARBA"/>
</dbReference>
<dbReference type="InterPro" id="IPR045865">
    <property type="entry name" value="ACT-like_dom_sf"/>
</dbReference>
<evidence type="ECO:0000256" key="1">
    <source>
        <dbReference type="SAM" id="MobiDB-lite"/>
    </source>
</evidence>
<dbReference type="Gene3D" id="3.30.2130.10">
    <property type="entry name" value="VC0802-like"/>
    <property type="match status" value="2"/>
</dbReference>
<keyword evidence="4" id="KW-1185">Reference proteome</keyword>
<accession>A0A507DWJ1</accession>
<dbReference type="EMBL" id="QEAQ01000084">
    <property type="protein sequence ID" value="TPX56149.1"/>
    <property type="molecule type" value="Genomic_DNA"/>
</dbReference>